<dbReference type="Proteomes" id="UP001479436">
    <property type="component" value="Unassembled WGS sequence"/>
</dbReference>
<dbReference type="EMBL" id="JASJQH010006990">
    <property type="protein sequence ID" value="KAK9721135.1"/>
    <property type="molecule type" value="Genomic_DNA"/>
</dbReference>
<evidence type="ECO:0000313" key="2">
    <source>
        <dbReference type="EMBL" id="KAK9721135.1"/>
    </source>
</evidence>
<gene>
    <name evidence="2" type="ORF">K7432_003663</name>
</gene>
<keyword evidence="3" id="KW-1185">Reference proteome</keyword>
<name>A0ABR2W635_9FUNG</name>
<dbReference type="InterPro" id="IPR015019">
    <property type="entry name" value="LAMTOR3"/>
</dbReference>
<evidence type="ECO:0000313" key="3">
    <source>
        <dbReference type="Proteomes" id="UP001479436"/>
    </source>
</evidence>
<protein>
    <submittedName>
        <fullName evidence="2">Uncharacterized protein</fullName>
    </submittedName>
</protein>
<dbReference type="PANTHER" id="PTHR13378">
    <property type="entry name" value="REGULATOR COMPLEX PROTEIN LAMTOR3"/>
    <property type="match status" value="1"/>
</dbReference>
<dbReference type="SMART" id="SM01278">
    <property type="entry name" value="MAPKK1_Int"/>
    <property type="match status" value="1"/>
</dbReference>
<sequence length="131" mass="14238">MATNLQSHIEKLIKRVDGLEAVLITDRDGVIILKAAVDNLSTKLLEPILSNTFVVASDQASKLGLKKNHSIVNIFGLHQIVQFNFSPLVLSLVADSEANTGVLMDLGSELKSFTDIIIAAISEQKPKDDEQ</sequence>
<dbReference type="Gene3D" id="3.30.450.30">
    <property type="entry name" value="Dynein light chain 2a, cytoplasmic"/>
    <property type="match status" value="1"/>
</dbReference>
<dbReference type="PANTHER" id="PTHR13378:SF1">
    <property type="entry name" value="RAGULATOR COMPLEX PROTEIN LAMTOR3"/>
    <property type="match status" value="1"/>
</dbReference>
<organism evidence="2 3">
    <name type="scientific">Basidiobolus ranarum</name>
    <dbReference type="NCBI Taxonomy" id="34480"/>
    <lineage>
        <taxon>Eukaryota</taxon>
        <taxon>Fungi</taxon>
        <taxon>Fungi incertae sedis</taxon>
        <taxon>Zoopagomycota</taxon>
        <taxon>Entomophthoromycotina</taxon>
        <taxon>Basidiobolomycetes</taxon>
        <taxon>Basidiobolales</taxon>
        <taxon>Basidiobolaceae</taxon>
        <taxon>Basidiobolus</taxon>
    </lineage>
</organism>
<comment type="similarity">
    <text evidence="1">Belongs to the LAMTOR3 family.</text>
</comment>
<evidence type="ECO:0000256" key="1">
    <source>
        <dbReference type="ARBA" id="ARBA00005356"/>
    </source>
</evidence>
<dbReference type="Pfam" id="PF08923">
    <property type="entry name" value="MAPKK1_Int"/>
    <property type="match status" value="1"/>
</dbReference>
<dbReference type="SUPFAM" id="SSF103196">
    <property type="entry name" value="Roadblock/LC7 domain"/>
    <property type="match status" value="1"/>
</dbReference>
<proteinExistence type="inferred from homology"/>
<reference evidence="2 3" key="1">
    <citation type="submission" date="2023-04" db="EMBL/GenBank/DDBJ databases">
        <title>Genome of Basidiobolus ranarum AG-B5.</title>
        <authorList>
            <person name="Stajich J.E."/>
            <person name="Carter-House D."/>
            <person name="Gryganskyi A."/>
        </authorList>
    </citation>
    <scope>NUCLEOTIDE SEQUENCE [LARGE SCALE GENOMIC DNA]</scope>
    <source>
        <strain evidence="2 3">AG-B5</strain>
    </source>
</reference>
<comment type="caution">
    <text evidence="2">The sequence shown here is derived from an EMBL/GenBank/DDBJ whole genome shotgun (WGS) entry which is preliminary data.</text>
</comment>
<accession>A0ABR2W635</accession>